<evidence type="ECO:0000256" key="1">
    <source>
        <dbReference type="SAM" id="MobiDB-lite"/>
    </source>
</evidence>
<organism evidence="2 3">
    <name type="scientific">Pipistrellus kuhlii</name>
    <name type="common">Kuhl's pipistrelle</name>
    <dbReference type="NCBI Taxonomy" id="59472"/>
    <lineage>
        <taxon>Eukaryota</taxon>
        <taxon>Metazoa</taxon>
        <taxon>Chordata</taxon>
        <taxon>Craniata</taxon>
        <taxon>Vertebrata</taxon>
        <taxon>Euteleostomi</taxon>
        <taxon>Mammalia</taxon>
        <taxon>Eutheria</taxon>
        <taxon>Laurasiatheria</taxon>
        <taxon>Chiroptera</taxon>
        <taxon>Yangochiroptera</taxon>
        <taxon>Vespertilionidae</taxon>
        <taxon>Pipistrellus</taxon>
    </lineage>
</organism>
<keyword evidence="3" id="KW-1185">Reference proteome</keyword>
<dbReference type="EMBL" id="JACAGB010000008">
    <property type="protein sequence ID" value="KAF6346783.1"/>
    <property type="molecule type" value="Genomic_DNA"/>
</dbReference>
<comment type="caution">
    <text evidence="2">The sequence shown here is derived from an EMBL/GenBank/DDBJ whole genome shotgun (WGS) entry which is preliminary data.</text>
</comment>
<dbReference type="Proteomes" id="UP000558488">
    <property type="component" value="Unassembled WGS sequence"/>
</dbReference>
<gene>
    <name evidence="2" type="ORF">mPipKuh1_010567</name>
</gene>
<accession>A0A7J7XAR1</accession>
<protein>
    <submittedName>
        <fullName evidence="2">Uncharacterized protein</fullName>
    </submittedName>
</protein>
<evidence type="ECO:0000313" key="2">
    <source>
        <dbReference type="EMBL" id="KAF6346783.1"/>
    </source>
</evidence>
<feature type="region of interest" description="Disordered" evidence="1">
    <location>
        <begin position="19"/>
        <end position="78"/>
    </location>
</feature>
<name>A0A7J7XAR1_PIPKU</name>
<proteinExistence type="predicted"/>
<reference evidence="2 3" key="1">
    <citation type="journal article" date="2020" name="Nature">
        <title>Six reference-quality genomes reveal evolution of bat adaptations.</title>
        <authorList>
            <person name="Jebb D."/>
            <person name="Huang Z."/>
            <person name="Pippel M."/>
            <person name="Hughes G.M."/>
            <person name="Lavrichenko K."/>
            <person name="Devanna P."/>
            <person name="Winkler S."/>
            <person name="Jermiin L.S."/>
            <person name="Skirmuntt E.C."/>
            <person name="Katzourakis A."/>
            <person name="Burkitt-Gray L."/>
            <person name="Ray D.A."/>
            <person name="Sullivan K.A.M."/>
            <person name="Roscito J.G."/>
            <person name="Kirilenko B.M."/>
            <person name="Davalos L.M."/>
            <person name="Corthals A.P."/>
            <person name="Power M.L."/>
            <person name="Jones G."/>
            <person name="Ransome R.D."/>
            <person name="Dechmann D.K.N."/>
            <person name="Locatelli A.G."/>
            <person name="Puechmaille S.J."/>
            <person name="Fedrigo O."/>
            <person name="Jarvis E.D."/>
            <person name="Hiller M."/>
            <person name="Vernes S.C."/>
            <person name="Myers E.W."/>
            <person name="Teeling E.C."/>
        </authorList>
    </citation>
    <scope>NUCLEOTIDE SEQUENCE [LARGE SCALE GENOMIC DNA]</scope>
    <source>
        <strain evidence="2">MPipKuh1</strain>
        <tissue evidence="2">Flight muscle</tissue>
    </source>
</reference>
<evidence type="ECO:0000313" key="3">
    <source>
        <dbReference type="Proteomes" id="UP000558488"/>
    </source>
</evidence>
<dbReference type="AlphaFoldDB" id="A0A7J7XAR1"/>
<feature type="region of interest" description="Disordered" evidence="1">
    <location>
        <begin position="126"/>
        <end position="145"/>
    </location>
</feature>
<sequence length="160" mass="16347">MGAKLTALVWPGQSSATCPAPARCQQGRARGPQGRAWGGGVSSGPALSASSGCSSAMERAGAGEGGPVSWERSHLPSEMSPDCPLVWKEVRCQMEAKSHGQWVTGDEGTQVWGWLAASCTPSPCPAGPGHRVRVNSGQRPRLPGAGPAGLSCDRLGCCPA</sequence>